<dbReference type="AlphaFoldDB" id="A0A6G9ZHD8"/>
<evidence type="ECO:0000313" key="5">
    <source>
        <dbReference type="EMBL" id="QIS24767.1"/>
    </source>
</evidence>
<reference evidence="5 6" key="1">
    <citation type="journal article" date="2019" name="ACS Chem. Biol.">
        <title>Identification and Mobilization of a Cryptic Antibiotic Biosynthesis Gene Locus from a Human-Pathogenic Nocardia Isolate.</title>
        <authorList>
            <person name="Herisse M."/>
            <person name="Ishida K."/>
            <person name="Porter J.L."/>
            <person name="Howden B."/>
            <person name="Hertweck C."/>
            <person name="Stinear T.P."/>
            <person name="Pidot S.J."/>
        </authorList>
    </citation>
    <scope>NUCLEOTIDE SEQUENCE [LARGE SCALE GENOMIC DNA]</scope>
    <source>
        <strain evidence="5 6">AUSMDU00012715</strain>
    </source>
</reference>
<dbReference type="PROSITE" id="PS00723">
    <property type="entry name" value="POLYPRENYL_SYNTHASE_1"/>
    <property type="match status" value="1"/>
</dbReference>
<comment type="pathway">
    <text evidence="1">Isoprenoid biosynthesis.</text>
</comment>
<keyword evidence="3" id="KW-0460">Magnesium</keyword>
<dbReference type="Proteomes" id="UP000500953">
    <property type="component" value="Chromosome"/>
</dbReference>
<dbReference type="SFLD" id="SFLDS00005">
    <property type="entry name" value="Isoprenoid_Synthase_Type_I"/>
    <property type="match status" value="1"/>
</dbReference>
<name>A0A6G9ZHD8_9NOCA</name>
<sequence>MVIPHLRTVVQRLPAALRGVAEYHFGWVDEHGRAFDLAGSRDSGGGKMVRPVLALLSAEVVGGYACDALPAAAAVELTHNFSLIHDDVMDGDRTRRHRATVWSVFGIPAAVLAGDALWTLALQVLCESSPASGEAMGMLCAAMQAIVRGQSADTNFECRDEVGLPECVAMAADKTGALIGCACALGALYGGGNPAQIDRLRRFGEHLGLAFQLVDDLLGIWGDPTTTGKPAGSDLANRKKSLPVVAALHSRTSAGDELASLYRLDRPLTAAELVRAAILVEASGGRRWARSQADRHAASALRLLNNTATHPPTATALTAVAHLITHRNH</sequence>
<dbReference type="GO" id="GO:0046872">
    <property type="term" value="F:metal ion binding"/>
    <property type="evidence" value="ECO:0007669"/>
    <property type="project" value="UniProtKB-KW"/>
</dbReference>
<dbReference type="PANTHER" id="PTHR12001">
    <property type="entry name" value="GERANYLGERANYL PYROPHOSPHATE SYNTHASE"/>
    <property type="match status" value="1"/>
</dbReference>
<comment type="similarity">
    <text evidence="4">Belongs to the FPP/GGPP synthase family.</text>
</comment>
<evidence type="ECO:0000313" key="6">
    <source>
        <dbReference type="Proteomes" id="UP000500953"/>
    </source>
</evidence>
<dbReference type="InterPro" id="IPR008949">
    <property type="entry name" value="Isoprenoid_synthase_dom_sf"/>
</dbReference>
<evidence type="ECO:0000256" key="2">
    <source>
        <dbReference type="ARBA" id="ARBA00022723"/>
    </source>
</evidence>
<gene>
    <name evidence="5" type="ORF">F6W96_40255</name>
</gene>
<keyword evidence="2" id="KW-0479">Metal-binding</keyword>
<evidence type="ECO:0000256" key="4">
    <source>
        <dbReference type="RuleBase" id="RU004466"/>
    </source>
</evidence>
<protein>
    <submittedName>
        <fullName evidence="5">Polyprenyl synthetase family protein</fullName>
    </submittedName>
</protein>
<dbReference type="EMBL" id="CP046173">
    <property type="protein sequence ID" value="QIS24767.1"/>
    <property type="molecule type" value="Genomic_DNA"/>
</dbReference>
<accession>A0A6G9ZHD8</accession>
<keyword evidence="4" id="KW-0808">Transferase</keyword>
<dbReference type="SUPFAM" id="SSF48576">
    <property type="entry name" value="Terpenoid synthases"/>
    <property type="match status" value="1"/>
</dbReference>
<evidence type="ECO:0000256" key="1">
    <source>
        <dbReference type="ARBA" id="ARBA00005128"/>
    </source>
</evidence>
<dbReference type="Gene3D" id="1.10.600.10">
    <property type="entry name" value="Farnesyl Diphosphate Synthase"/>
    <property type="match status" value="1"/>
</dbReference>
<proteinExistence type="inferred from homology"/>
<dbReference type="Pfam" id="PF00348">
    <property type="entry name" value="polyprenyl_synt"/>
    <property type="match status" value="1"/>
</dbReference>
<dbReference type="SFLD" id="SFLDG01017">
    <property type="entry name" value="Polyprenyl_Transferase_Like"/>
    <property type="match status" value="1"/>
</dbReference>
<dbReference type="CDD" id="cd00685">
    <property type="entry name" value="Trans_IPPS_HT"/>
    <property type="match status" value="1"/>
</dbReference>
<dbReference type="GO" id="GO:0008299">
    <property type="term" value="P:isoprenoid biosynthetic process"/>
    <property type="evidence" value="ECO:0007669"/>
    <property type="project" value="InterPro"/>
</dbReference>
<dbReference type="InterPro" id="IPR000092">
    <property type="entry name" value="Polyprenyl_synt"/>
</dbReference>
<dbReference type="PANTHER" id="PTHR12001:SF86">
    <property type="entry name" value="GERANYLGERANYL DIPHOSPHATE SYNTHASE"/>
    <property type="match status" value="1"/>
</dbReference>
<organism evidence="5 6">
    <name type="scientific">Nocardia terpenica</name>
    <dbReference type="NCBI Taxonomy" id="455432"/>
    <lineage>
        <taxon>Bacteria</taxon>
        <taxon>Bacillati</taxon>
        <taxon>Actinomycetota</taxon>
        <taxon>Actinomycetes</taxon>
        <taxon>Mycobacteriales</taxon>
        <taxon>Nocardiaceae</taxon>
        <taxon>Nocardia</taxon>
    </lineage>
</organism>
<dbReference type="InterPro" id="IPR033749">
    <property type="entry name" value="Polyprenyl_synt_CS"/>
</dbReference>
<evidence type="ECO:0000256" key="3">
    <source>
        <dbReference type="ARBA" id="ARBA00022842"/>
    </source>
</evidence>
<dbReference type="GO" id="GO:0004659">
    <property type="term" value="F:prenyltransferase activity"/>
    <property type="evidence" value="ECO:0007669"/>
    <property type="project" value="InterPro"/>
</dbReference>
<dbReference type="PROSITE" id="PS00444">
    <property type="entry name" value="POLYPRENYL_SYNTHASE_2"/>
    <property type="match status" value="1"/>
</dbReference>